<gene>
    <name evidence="8" type="ORF">HNQ39_002586</name>
</gene>
<reference evidence="8 9" key="1">
    <citation type="submission" date="2020-08" db="EMBL/GenBank/DDBJ databases">
        <title>Genomic Encyclopedia of Type Strains, Phase IV (KMG-IV): sequencing the most valuable type-strain genomes for metagenomic binning, comparative biology and taxonomic classification.</title>
        <authorList>
            <person name="Goeker M."/>
        </authorList>
    </citation>
    <scope>NUCLEOTIDE SEQUENCE [LARGE SCALE GENOMIC DNA]</scope>
    <source>
        <strain evidence="8 9">DSM 23562</strain>
    </source>
</reference>
<dbReference type="Gene3D" id="2.10.70.100">
    <property type="match status" value="1"/>
</dbReference>
<evidence type="ECO:0000256" key="2">
    <source>
        <dbReference type="ARBA" id="ARBA00012438"/>
    </source>
</evidence>
<evidence type="ECO:0000259" key="7">
    <source>
        <dbReference type="PROSITE" id="PS50113"/>
    </source>
</evidence>
<keyword evidence="3" id="KW-0597">Phosphoprotein</keyword>
<evidence type="ECO:0000256" key="3">
    <source>
        <dbReference type="ARBA" id="ARBA00022553"/>
    </source>
</evidence>
<proteinExistence type="predicted"/>
<dbReference type="InterPro" id="IPR035965">
    <property type="entry name" value="PAS-like_dom_sf"/>
</dbReference>
<dbReference type="InterPro" id="IPR000700">
    <property type="entry name" value="PAS-assoc_C"/>
</dbReference>
<dbReference type="InterPro" id="IPR000014">
    <property type="entry name" value="PAS"/>
</dbReference>
<feature type="domain" description="PAS" evidence="6">
    <location>
        <begin position="127"/>
        <end position="198"/>
    </location>
</feature>
<dbReference type="InterPro" id="IPR013655">
    <property type="entry name" value="PAS_fold_3"/>
</dbReference>
<dbReference type="Gene3D" id="3.30.450.20">
    <property type="entry name" value="PAS domain"/>
    <property type="match status" value="3"/>
</dbReference>
<dbReference type="Pfam" id="PF00989">
    <property type="entry name" value="PAS"/>
    <property type="match status" value="1"/>
</dbReference>
<dbReference type="PROSITE" id="PS50113">
    <property type="entry name" value="PAC"/>
    <property type="match status" value="2"/>
</dbReference>
<dbReference type="CDD" id="cd00130">
    <property type="entry name" value="PAS"/>
    <property type="match status" value="3"/>
</dbReference>
<dbReference type="Pfam" id="PF02518">
    <property type="entry name" value="HATPase_c"/>
    <property type="match status" value="1"/>
</dbReference>
<dbReference type="SMART" id="SM00086">
    <property type="entry name" value="PAC"/>
    <property type="match status" value="3"/>
</dbReference>
<organism evidence="8 9">
    <name type="scientific">Armatimonas rosea</name>
    <dbReference type="NCBI Taxonomy" id="685828"/>
    <lineage>
        <taxon>Bacteria</taxon>
        <taxon>Bacillati</taxon>
        <taxon>Armatimonadota</taxon>
        <taxon>Armatimonadia</taxon>
        <taxon>Armatimonadales</taxon>
        <taxon>Armatimonadaceae</taxon>
        <taxon>Armatimonas</taxon>
    </lineage>
</organism>
<dbReference type="AlphaFoldDB" id="A0A7W9SQ68"/>
<dbReference type="InterPro" id="IPR011495">
    <property type="entry name" value="Sig_transdc_His_kin_sub2_dim/P"/>
</dbReference>
<evidence type="ECO:0000256" key="1">
    <source>
        <dbReference type="ARBA" id="ARBA00000085"/>
    </source>
</evidence>
<evidence type="ECO:0000256" key="5">
    <source>
        <dbReference type="ARBA" id="ARBA00022777"/>
    </source>
</evidence>
<dbReference type="Pfam" id="PF08447">
    <property type="entry name" value="PAS_3"/>
    <property type="match status" value="1"/>
</dbReference>
<dbReference type="InterPro" id="IPR003594">
    <property type="entry name" value="HATPase_dom"/>
</dbReference>
<dbReference type="InterPro" id="IPR013767">
    <property type="entry name" value="PAS_fold"/>
</dbReference>
<evidence type="ECO:0000313" key="8">
    <source>
        <dbReference type="EMBL" id="MBB6050795.1"/>
    </source>
</evidence>
<dbReference type="Gene3D" id="3.30.565.10">
    <property type="entry name" value="Histidine kinase-like ATPase, C-terminal domain"/>
    <property type="match status" value="1"/>
</dbReference>
<sequence length="589" mass="66174">MSTIRKAEETLRQSDGIIQALLEAAPDAMLVVDPSGKIVLANAQAETLFGYAHEELRGQPEEVLMPPRFHKWQMGSEKELWGQRKDGTEFPVEISLSSLATELGPLVFSSIRDITEQKQRETELRLSRHSLQAALDVANLAAWGWDEVSQAKLWTAQTKAIFGLPPEVEVTRPLFRSLLHPDDLPRYEQEWARAIDPRGSHTYDLEYRIRRTSDGAERWIRTRAAVEFEGDRLVRVMGALRDITEERLADTALRISEIRYRRLFETAHDGVLLLDPETRKITDANPYMTTLLGYSHEQLVGKELFEIGLLSDEEASQEMVRRLKETHLVRYEDLPLRSQGGRRQEVEVVANLYEESGHPVIQCNIRDITERKVAQEQIENLNLRLQRAVAEAQHRIKNNLQMLSALVELQLPATGETVPISELKRIGHHIRTLAALHDLMSVDSPIRSGRDMVSLKAALETLVPMLQATSGGRIIHVFAEEMTTSLKQGSSFTLLVNELVSNALKHGQGAITLALTRLPGPMAQLTVRDQGPGFPAGFDPRAAANTGLELIESMGRWDLRGEVSYENQPDNGAQITLTFPLPDQEEALS</sequence>
<feature type="domain" description="PAS" evidence="6">
    <location>
        <begin position="14"/>
        <end position="66"/>
    </location>
</feature>
<accession>A0A7W9SQ68</accession>
<dbReference type="SMART" id="SM00091">
    <property type="entry name" value="PAS"/>
    <property type="match status" value="3"/>
</dbReference>
<evidence type="ECO:0000259" key="6">
    <source>
        <dbReference type="PROSITE" id="PS50112"/>
    </source>
</evidence>
<feature type="domain" description="PAC" evidence="7">
    <location>
        <begin position="203"/>
        <end position="255"/>
    </location>
</feature>
<evidence type="ECO:0000313" key="9">
    <source>
        <dbReference type="Proteomes" id="UP000520814"/>
    </source>
</evidence>
<dbReference type="Pfam" id="PF13426">
    <property type="entry name" value="PAS_9"/>
    <property type="match status" value="1"/>
</dbReference>
<keyword evidence="4" id="KW-0808">Transferase</keyword>
<dbReference type="PROSITE" id="PS50112">
    <property type="entry name" value="PAS"/>
    <property type="match status" value="3"/>
</dbReference>
<dbReference type="SUPFAM" id="SSF55785">
    <property type="entry name" value="PYP-like sensor domain (PAS domain)"/>
    <property type="match status" value="3"/>
</dbReference>
<dbReference type="PANTHER" id="PTHR43304">
    <property type="entry name" value="PHYTOCHROME-LIKE PROTEIN CPH1"/>
    <property type="match status" value="1"/>
</dbReference>
<dbReference type="SUPFAM" id="SSF55874">
    <property type="entry name" value="ATPase domain of HSP90 chaperone/DNA topoisomerase II/histidine kinase"/>
    <property type="match status" value="1"/>
</dbReference>
<name>A0A7W9SQ68_ARMRO</name>
<dbReference type="GO" id="GO:0004673">
    <property type="term" value="F:protein histidine kinase activity"/>
    <property type="evidence" value="ECO:0007669"/>
    <property type="project" value="UniProtKB-EC"/>
</dbReference>
<comment type="catalytic activity">
    <reaction evidence="1">
        <text>ATP + protein L-histidine = ADP + protein N-phospho-L-histidine.</text>
        <dbReference type="EC" id="2.7.13.3"/>
    </reaction>
</comment>
<dbReference type="Proteomes" id="UP000520814">
    <property type="component" value="Unassembled WGS sequence"/>
</dbReference>
<dbReference type="InterPro" id="IPR036890">
    <property type="entry name" value="HATPase_C_sf"/>
</dbReference>
<dbReference type="EMBL" id="JACHGW010000002">
    <property type="protein sequence ID" value="MBB6050795.1"/>
    <property type="molecule type" value="Genomic_DNA"/>
</dbReference>
<dbReference type="Pfam" id="PF07568">
    <property type="entry name" value="HisKA_2"/>
    <property type="match status" value="1"/>
</dbReference>
<comment type="caution">
    <text evidence="8">The sequence shown here is derived from an EMBL/GenBank/DDBJ whole genome shotgun (WGS) entry which is preliminary data.</text>
</comment>
<dbReference type="RefSeq" id="WP_184196403.1">
    <property type="nucleotide sequence ID" value="NZ_JACHGW010000002.1"/>
</dbReference>
<protein>
    <recommendedName>
        <fullName evidence="2">histidine kinase</fullName>
        <ecNumber evidence="2">2.7.13.3</ecNumber>
    </recommendedName>
</protein>
<dbReference type="InterPro" id="IPR001610">
    <property type="entry name" value="PAC"/>
</dbReference>
<dbReference type="EC" id="2.7.13.3" evidence="2"/>
<keyword evidence="9" id="KW-1185">Reference proteome</keyword>
<dbReference type="NCBIfam" id="TIGR00229">
    <property type="entry name" value="sensory_box"/>
    <property type="match status" value="3"/>
</dbReference>
<dbReference type="GO" id="GO:0006355">
    <property type="term" value="P:regulation of DNA-templated transcription"/>
    <property type="evidence" value="ECO:0007669"/>
    <property type="project" value="InterPro"/>
</dbReference>
<feature type="domain" description="PAS" evidence="6">
    <location>
        <begin position="256"/>
        <end position="327"/>
    </location>
</feature>
<evidence type="ECO:0000256" key="4">
    <source>
        <dbReference type="ARBA" id="ARBA00022679"/>
    </source>
</evidence>
<dbReference type="PANTHER" id="PTHR43304:SF1">
    <property type="entry name" value="PAC DOMAIN-CONTAINING PROTEIN"/>
    <property type="match status" value="1"/>
</dbReference>
<keyword evidence="5" id="KW-0418">Kinase</keyword>
<feature type="domain" description="PAC" evidence="7">
    <location>
        <begin position="76"/>
        <end position="126"/>
    </location>
</feature>
<dbReference type="InterPro" id="IPR052162">
    <property type="entry name" value="Sensor_kinase/Photoreceptor"/>
</dbReference>